<gene>
    <name evidence="2" type="ORF">TRIUR3_10757</name>
</gene>
<dbReference type="Gene3D" id="3.10.110.10">
    <property type="entry name" value="Ubiquitin Conjugating Enzyme"/>
    <property type="match status" value="1"/>
</dbReference>
<comment type="subunit">
    <text evidence="1">Heterodimer with UBC35 or UBC36.</text>
</comment>
<dbReference type="eggNOG" id="KOG0896">
    <property type="taxonomic scope" value="Eukaryota"/>
</dbReference>
<dbReference type="InterPro" id="IPR000608">
    <property type="entry name" value="UBC"/>
</dbReference>
<dbReference type="InterPro" id="IPR016135">
    <property type="entry name" value="UBQ-conjugating_enzyme/RWD"/>
</dbReference>
<dbReference type="AlphaFoldDB" id="M8A9D6"/>
<dbReference type="CDD" id="cd23807">
    <property type="entry name" value="UEV_UBE2V"/>
    <property type="match status" value="1"/>
</dbReference>
<dbReference type="SUPFAM" id="SSF54495">
    <property type="entry name" value="UBC-like"/>
    <property type="match status" value="1"/>
</dbReference>
<reference evidence="2" key="1">
    <citation type="journal article" date="2013" name="Nature">
        <title>Draft genome of the wheat A-genome progenitor Triticum urartu.</title>
        <authorList>
            <person name="Ling H.Q."/>
            <person name="Zhao S."/>
            <person name="Liu D."/>
            <person name="Wang J."/>
            <person name="Sun H."/>
            <person name="Zhang C."/>
            <person name="Fan H."/>
            <person name="Li D."/>
            <person name="Dong L."/>
            <person name="Tao Y."/>
            <person name="Gao C."/>
            <person name="Wu H."/>
            <person name="Li Y."/>
            <person name="Cui Y."/>
            <person name="Guo X."/>
            <person name="Zheng S."/>
            <person name="Wang B."/>
            <person name="Yu K."/>
            <person name="Liang Q."/>
            <person name="Yang W."/>
            <person name="Lou X."/>
            <person name="Chen J."/>
            <person name="Feng M."/>
            <person name="Jian J."/>
            <person name="Zhang X."/>
            <person name="Luo G."/>
            <person name="Jiang Y."/>
            <person name="Liu J."/>
            <person name="Wang Z."/>
            <person name="Sha Y."/>
            <person name="Zhang B."/>
            <person name="Wu H."/>
            <person name="Tang D."/>
            <person name="Shen Q."/>
            <person name="Xue P."/>
            <person name="Zou S."/>
            <person name="Wang X."/>
            <person name="Liu X."/>
            <person name="Wang F."/>
            <person name="Yang Y."/>
            <person name="An X."/>
            <person name="Dong Z."/>
            <person name="Zhang K."/>
            <person name="Zhang X."/>
            <person name="Luo M.C."/>
            <person name="Dvorak J."/>
            <person name="Tong Y."/>
            <person name="Wang J."/>
            <person name="Yang H."/>
            <person name="Li Z."/>
            <person name="Wang D."/>
            <person name="Zhang A."/>
            <person name="Wang J."/>
        </authorList>
    </citation>
    <scope>NUCLEOTIDE SEQUENCE</scope>
</reference>
<dbReference type="PROSITE" id="PS50127">
    <property type="entry name" value="UBC_2"/>
    <property type="match status" value="1"/>
</dbReference>
<evidence type="ECO:0000313" key="2">
    <source>
        <dbReference type="EMBL" id="EMS57094.1"/>
    </source>
</evidence>
<name>M8A9D6_TRIUA</name>
<dbReference type="EMBL" id="KD149788">
    <property type="protein sequence ID" value="EMS57094.1"/>
    <property type="molecule type" value="Genomic_DNA"/>
</dbReference>
<dbReference type="PANTHER" id="PTHR24068">
    <property type="entry name" value="UBIQUITIN-CONJUGATING ENZYME E2"/>
    <property type="match status" value="1"/>
</dbReference>
<proteinExistence type="predicted"/>
<protein>
    <submittedName>
        <fullName evidence="2">Ubiquitin-conjugating enzyme E2 variant 1A</fullName>
    </submittedName>
</protein>
<dbReference type="STRING" id="4572.M8A9D6"/>
<accession>M8A9D6</accession>
<dbReference type="Pfam" id="PF00179">
    <property type="entry name" value="UQ_con"/>
    <property type="match status" value="1"/>
</dbReference>
<dbReference type="OMA" id="WARCRSE"/>
<dbReference type="SMART" id="SM00212">
    <property type="entry name" value="UBCc"/>
    <property type="match status" value="1"/>
</dbReference>
<evidence type="ECO:0000256" key="1">
    <source>
        <dbReference type="ARBA" id="ARBA00065118"/>
    </source>
</evidence>
<dbReference type="FunFam" id="3.10.110.10:FF:000019">
    <property type="entry name" value="Ubiquitin-conjugating enzyme E2 variant 1C"/>
    <property type="match status" value="1"/>
</dbReference>
<sequence length="246" mass="27784">MGSEGSAPVVGRWARCRSEEPLRAVGEAEFTVLSVGVKFGEWFGPLCLTQELMKSSIIGTVLDGWTVPRNFRLLEELERGEKGIGDGTVSYGMDDADDIYMRSWTGTIIGPPNTVHEGRIYQLKLFCDTDYPDKPPTVRFQARVNMTCVNQETGMVDPRRFPMLGNWKREHTMEDILISLKKEMSTPQNRRLHQPHEGNDDQRVEQKGLAARCVVISWELLSASVPWVSSWENTGFYAQNCKPDVA</sequence>
<organism evidence="2">
    <name type="scientific">Triticum urartu</name>
    <name type="common">Red wild einkorn</name>
    <name type="synonym">Crithodium urartu</name>
    <dbReference type="NCBI Taxonomy" id="4572"/>
    <lineage>
        <taxon>Eukaryota</taxon>
        <taxon>Viridiplantae</taxon>
        <taxon>Streptophyta</taxon>
        <taxon>Embryophyta</taxon>
        <taxon>Tracheophyta</taxon>
        <taxon>Spermatophyta</taxon>
        <taxon>Magnoliopsida</taxon>
        <taxon>Liliopsida</taxon>
        <taxon>Poales</taxon>
        <taxon>Poaceae</taxon>
        <taxon>BOP clade</taxon>
        <taxon>Pooideae</taxon>
        <taxon>Triticodae</taxon>
        <taxon>Triticeae</taxon>
        <taxon>Triticinae</taxon>
        <taxon>Triticum</taxon>
    </lineage>
</organism>